<evidence type="ECO:0000256" key="1">
    <source>
        <dbReference type="SAM" id="Phobius"/>
    </source>
</evidence>
<gene>
    <name evidence="2" type="ORF">H3N35_15610</name>
</gene>
<organism evidence="2 3">
    <name type="scientific">Thalassomonas haliotis</name>
    <dbReference type="NCBI Taxonomy" id="485448"/>
    <lineage>
        <taxon>Bacteria</taxon>
        <taxon>Pseudomonadati</taxon>
        <taxon>Pseudomonadota</taxon>
        <taxon>Gammaproteobacteria</taxon>
        <taxon>Alteromonadales</taxon>
        <taxon>Colwelliaceae</taxon>
        <taxon>Thalassomonas</taxon>
    </lineage>
</organism>
<dbReference type="Proteomes" id="UP001215231">
    <property type="component" value="Chromosome"/>
</dbReference>
<evidence type="ECO:0000313" key="2">
    <source>
        <dbReference type="EMBL" id="WDE09744.1"/>
    </source>
</evidence>
<name>A0ABY7V9M2_9GAMM</name>
<keyword evidence="1" id="KW-0812">Transmembrane</keyword>
<dbReference type="EMBL" id="CP059693">
    <property type="protein sequence ID" value="WDE09744.1"/>
    <property type="molecule type" value="Genomic_DNA"/>
</dbReference>
<accession>A0ABY7V9M2</accession>
<evidence type="ECO:0000313" key="3">
    <source>
        <dbReference type="Proteomes" id="UP001215231"/>
    </source>
</evidence>
<feature type="transmembrane region" description="Helical" evidence="1">
    <location>
        <begin position="180"/>
        <end position="200"/>
    </location>
</feature>
<dbReference type="RefSeq" id="WP_274049714.1">
    <property type="nucleotide sequence ID" value="NZ_CP059693.1"/>
</dbReference>
<reference evidence="2 3" key="1">
    <citation type="journal article" date="2022" name="Mar. Drugs">
        <title>Bioassay-Guided Fractionation Leads to the Detection of Cholic Acid Generated by the Rare Thalassomonas sp.</title>
        <authorList>
            <person name="Pheiffer F."/>
            <person name="Schneider Y.K."/>
            <person name="Hansen E.H."/>
            <person name="Andersen J.H."/>
            <person name="Isaksson J."/>
            <person name="Busche T."/>
            <person name="R C."/>
            <person name="Kalinowski J."/>
            <person name="Zyl L.V."/>
            <person name="Trindade M."/>
        </authorList>
    </citation>
    <scope>NUCLEOTIDE SEQUENCE [LARGE SCALE GENOMIC DNA]</scope>
    <source>
        <strain evidence="2 3">A5K-61T</strain>
    </source>
</reference>
<keyword evidence="3" id="KW-1185">Reference proteome</keyword>
<keyword evidence="1" id="KW-1133">Transmembrane helix</keyword>
<feature type="transmembrane region" description="Helical" evidence="1">
    <location>
        <begin position="150"/>
        <end position="173"/>
    </location>
</feature>
<keyword evidence="1" id="KW-0472">Membrane</keyword>
<proteinExistence type="predicted"/>
<feature type="transmembrane region" description="Helical" evidence="1">
    <location>
        <begin position="120"/>
        <end position="138"/>
    </location>
</feature>
<sequence>MISVKRLQGLTPFQAMDWIVTQTNDLRLKQHWQQSSDGLKGFSSYLPMALDAKVLTVLAVEMQRSGNMFSTYQVKTYSGKAYIIFKGYPALRSHLTGTRYLANNPKIIQLGVGKLGAMNAVKSGFILSIIVSAAFHSLDQLIDDQKTWHHFFAGFTLDITIAFGSTAIAAGIVSWTIGTAAMVTIGPLVAVVAIGAFITYGTNTLINTNQITDEVAAFLKQAEDNFKDKIHDTRYQINKIQRQQNEDPLGFMHRLFAIPTFQGMK</sequence>
<protein>
    <submittedName>
        <fullName evidence="2">Uncharacterized protein</fullName>
    </submittedName>
</protein>